<sequence length="132" mass="14118">MPAAPNNPYAYLLPDPPAAKPTAAAARHPDSAAPARAALIEELSAFSRTCTLNTPLPRDILPLLARDPEKQMDIAMRHMQLGAGEKKKTEEGGGGGGVGQGNEKEKEEQMDVDVDVKMEHAMEDVRMRTGSA</sequence>
<organism evidence="2 3">
    <name type="scientific">Massariosphaeria phaeospora</name>
    <dbReference type="NCBI Taxonomy" id="100035"/>
    <lineage>
        <taxon>Eukaryota</taxon>
        <taxon>Fungi</taxon>
        <taxon>Dikarya</taxon>
        <taxon>Ascomycota</taxon>
        <taxon>Pezizomycotina</taxon>
        <taxon>Dothideomycetes</taxon>
        <taxon>Pleosporomycetidae</taxon>
        <taxon>Pleosporales</taxon>
        <taxon>Pleosporales incertae sedis</taxon>
        <taxon>Massariosphaeria</taxon>
    </lineage>
</organism>
<name>A0A7C8ID24_9PLEO</name>
<feature type="compositionally biased region" description="Low complexity" evidence="1">
    <location>
        <begin position="20"/>
        <end position="30"/>
    </location>
</feature>
<evidence type="ECO:0000313" key="3">
    <source>
        <dbReference type="Proteomes" id="UP000481861"/>
    </source>
</evidence>
<gene>
    <name evidence="2" type="ORF">BDV95DRAFT_604245</name>
</gene>
<protein>
    <submittedName>
        <fullName evidence="2">Uncharacterized protein</fullName>
    </submittedName>
</protein>
<feature type="compositionally biased region" description="Low complexity" evidence="1">
    <location>
        <begin position="1"/>
        <end position="13"/>
    </location>
</feature>
<dbReference type="AlphaFoldDB" id="A0A7C8ID24"/>
<feature type="region of interest" description="Disordered" evidence="1">
    <location>
        <begin position="81"/>
        <end position="132"/>
    </location>
</feature>
<evidence type="ECO:0000256" key="1">
    <source>
        <dbReference type="SAM" id="MobiDB-lite"/>
    </source>
</evidence>
<evidence type="ECO:0000313" key="2">
    <source>
        <dbReference type="EMBL" id="KAF2874032.1"/>
    </source>
</evidence>
<feature type="region of interest" description="Disordered" evidence="1">
    <location>
        <begin position="1"/>
        <end position="30"/>
    </location>
</feature>
<reference evidence="2 3" key="1">
    <citation type="submission" date="2020-01" db="EMBL/GenBank/DDBJ databases">
        <authorList>
            <consortium name="DOE Joint Genome Institute"/>
            <person name="Haridas S."/>
            <person name="Albert R."/>
            <person name="Binder M."/>
            <person name="Bloem J."/>
            <person name="Labutti K."/>
            <person name="Salamov A."/>
            <person name="Andreopoulos B."/>
            <person name="Baker S.E."/>
            <person name="Barry K."/>
            <person name="Bills G."/>
            <person name="Bluhm B.H."/>
            <person name="Cannon C."/>
            <person name="Castanera R."/>
            <person name="Culley D.E."/>
            <person name="Daum C."/>
            <person name="Ezra D."/>
            <person name="Gonzalez J.B."/>
            <person name="Henrissat B."/>
            <person name="Kuo A."/>
            <person name="Liang C."/>
            <person name="Lipzen A."/>
            <person name="Lutzoni F."/>
            <person name="Magnuson J."/>
            <person name="Mondo S."/>
            <person name="Nolan M."/>
            <person name="Ohm R."/>
            <person name="Pangilinan J."/>
            <person name="Park H.-J.H."/>
            <person name="Ramirez L."/>
            <person name="Alfaro M."/>
            <person name="Sun H."/>
            <person name="Tritt A."/>
            <person name="Yoshinaga Y."/>
            <person name="Zwiers L.-H.L."/>
            <person name="Turgeon B.G."/>
            <person name="Goodwin S.B."/>
            <person name="Spatafora J.W."/>
            <person name="Crous P.W."/>
            <person name="Grigoriev I.V."/>
        </authorList>
    </citation>
    <scope>NUCLEOTIDE SEQUENCE [LARGE SCALE GENOMIC DNA]</scope>
    <source>
        <strain evidence="2 3">CBS 611.86</strain>
    </source>
</reference>
<dbReference type="Proteomes" id="UP000481861">
    <property type="component" value="Unassembled WGS sequence"/>
</dbReference>
<comment type="caution">
    <text evidence="2">The sequence shown here is derived from an EMBL/GenBank/DDBJ whole genome shotgun (WGS) entry which is preliminary data.</text>
</comment>
<dbReference type="EMBL" id="JAADJZ010000006">
    <property type="protein sequence ID" value="KAF2874032.1"/>
    <property type="molecule type" value="Genomic_DNA"/>
</dbReference>
<feature type="compositionally biased region" description="Basic and acidic residues" evidence="1">
    <location>
        <begin position="102"/>
        <end position="132"/>
    </location>
</feature>
<keyword evidence="3" id="KW-1185">Reference proteome</keyword>
<accession>A0A7C8ID24</accession>
<dbReference type="OrthoDB" id="2275718at2759"/>
<proteinExistence type="predicted"/>